<dbReference type="SUPFAM" id="SSF51735">
    <property type="entry name" value="NAD(P)-binding Rossmann-fold domains"/>
    <property type="match status" value="1"/>
</dbReference>
<protein>
    <submittedName>
        <fullName evidence="3">SDR family NAD(P)-dependent oxidoreductase</fullName>
    </submittedName>
</protein>
<dbReference type="Gene3D" id="3.40.50.720">
    <property type="entry name" value="NAD(P)-binding Rossmann-like Domain"/>
    <property type="match status" value="1"/>
</dbReference>
<sequence>MTARLAGRRVFVTGGGSGIGAAVAHRVAAEGAAVAVTDARKEAAESVAESVRAEGGTAVALHCDVADEQSVASAVEAAALQLSGLDGIVTCAGITRAGLAHELTLDDWDIAIRVNLTGTFLPLRATIPHLLQADGGSIVTVGSVASLVAPNFNTPAYEASKGGVLQLTRSIALGYAELGIRANCLCPGVVSTGLAANTATLHGTIRVPTRSDAIEATPMGRKAAPGEMATVVAFLLSDEASFMTGAAVAADGGLTAH</sequence>
<dbReference type="EMBL" id="BAABFB010000036">
    <property type="protein sequence ID" value="GAA4478864.1"/>
    <property type="molecule type" value="Genomic_DNA"/>
</dbReference>
<evidence type="ECO:0000313" key="3">
    <source>
        <dbReference type="EMBL" id="GAA4478864.1"/>
    </source>
</evidence>
<dbReference type="PRINTS" id="PR00080">
    <property type="entry name" value="SDRFAMILY"/>
</dbReference>
<dbReference type="RefSeq" id="WP_345344887.1">
    <property type="nucleotide sequence ID" value="NZ_BAABFB010000036.1"/>
</dbReference>
<dbReference type="Pfam" id="PF13561">
    <property type="entry name" value="adh_short_C2"/>
    <property type="match status" value="1"/>
</dbReference>
<keyword evidence="4" id="KW-1185">Reference proteome</keyword>
<dbReference type="InterPro" id="IPR002347">
    <property type="entry name" value="SDR_fam"/>
</dbReference>
<accession>A0ABP8NZU8</accession>
<comment type="caution">
    <text evidence="3">The sequence shown here is derived from an EMBL/GenBank/DDBJ whole genome shotgun (WGS) entry which is preliminary data.</text>
</comment>
<name>A0ABP8NZU8_9NOCA</name>
<dbReference type="PRINTS" id="PR00081">
    <property type="entry name" value="GDHRDH"/>
</dbReference>
<evidence type="ECO:0000313" key="4">
    <source>
        <dbReference type="Proteomes" id="UP001501183"/>
    </source>
</evidence>
<proteinExistence type="inferred from homology"/>
<evidence type="ECO:0000256" key="1">
    <source>
        <dbReference type="ARBA" id="ARBA00006484"/>
    </source>
</evidence>
<organism evidence="3 4">
    <name type="scientific">Rhodococcus olei</name>
    <dbReference type="NCBI Taxonomy" id="2161675"/>
    <lineage>
        <taxon>Bacteria</taxon>
        <taxon>Bacillati</taxon>
        <taxon>Actinomycetota</taxon>
        <taxon>Actinomycetes</taxon>
        <taxon>Mycobacteriales</taxon>
        <taxon>Nocardiaceae</taxon>
        <taxon>Rhodococcus</taxon>
    </lineage>
</organism>
<gene>
    <name evidence="3" type="ORF">GCM10023094_23150</name>
</gene>
<dbReference type="PANTHER" id="PTHR24321">
    <property type="entry name" value="DEHYDROGENASES, SHORT CHAIN"/>
    <property type="match status" value="1"/>
</dbReference>
<keyword evidence="2" id="KW-0560">Oxidoreductase</keyword>
<comment type="similarity">
    <text evidence="1">Belongs to the short-chain dehydrogenases/reductases (SDR) family.</text>
</comment>
<dbReference type="InterPro" id="IPR036291">
    <property type="entry name" value="NAD(P)-bd_dom_sf"/>
</dbReference>
<dbReference type="PANTHER" id="PTHR24321:SF8">
    <property type="entry name" value="ESTRADIOL 17-BETA-DEHYDROGENASE 8-RELATED"/>
    <property type="match status" value="1"/>
</dbReference>
<evidence type="ECO:0000256" key="2">
    <source>
        <dbReference type="ARBA" id="ARBA00023002"/>
    </source>
</evidence>
<reference evidence="4" key="1">
    <citation type="journal article" date="2019" name="Int. J. Syst. Evol. Microbiol.">
        <title>The Global Catalogue of Microorganisms (GCM) 10K type strain sequencing project: providing services to taxonomists for standard genome sequencing and annotation.</title>
        <authorList>
            <consortium name="The Broad Institute Genomics Platform"/>
            <consortium name="The Broad Institute Genome Sequencing Center for Infectious Disease"/>
            <person name="Wu L."/>
            <person name="Ma J."/>
        </authorList>
    </citation>
    <scope>NUCLEOTIDE SEQUENCE [LARGE SCALE GENOMIC DNA]</scope>
    <source>
        <strain evidence="4">JCM 32206</strain>
    </source>
</reference>
<dbReference type="CDD" id="cd05233">
    <property type="entry name" value="SDR_c"/>
    <property type="match status" value="1"/>
</dbReference>
<dbReference type="Proteomes" id="UP001501183">
    <property type="component" value="Unassembled WGS sequence"/>
</dbReference>